<evidence type="ECO:0000256" key="7">
    <source>
        <dbReference type="ARBA" id="ARBA00022801"/>
    </source>
</evidence>
<keyword evidence="11" id="KW-0119">Carbohydrate metabolism</keyword>
<dbReference type="Pfam" id="PF00686">
    <property type="entry name" value="CBM_20"/>
    <property type="match status" value="1"/>
</dbReference>
<feature type="signal peptide" evidence="15">
    <location>
        <begin position="1"/>
        <end position="21"/>
    </location>
</feature>
<comment type="caution">
    <text evidence="17">The sequence shown here is derived from an EMBL/GenBank/DDBJ whole genome shotgun (WGS) entry which is preliminary data.</text>
</comment>
<sequence length="684" mass="76178">MRHFLGVIAPLMCAAVAGVDALNAKEWQKQTIYQVVTDRFARASSNDSGLGIIDSPDSDADCPNPKQYCGGSWQGIIEKLDYIQGMGFTAIWISPVIENTENASTEYSYHGYWPRNFYGLNHHFGSEEDLIELSDALHSRGMYLMFDIVVNHVLSPGPQNATNYSTFTPFDSSKYFHRPCVMDNSNETSVQVCQLKDDKATVELTLPDINTEDPVVRDIFQEWIKDTVEKYNVDGLRLDTYKHVERDFWPGFIDAAGVFSLAEFLDGDPKNYNDELIPSKDEGVLNYPTFYWIRRIFQNPQTWMTELVQGVGTMRNGPINTNLLAPFLENHDEQRFASLIGDMALTKNALAFTLLFDGIPIIHQGQEQHFSGQNDPFNRERLWTSGYNEDSELYRWIAKLNAVRAHVIETDSKFLSSQADIVWPPQVPPPGNNTGNSTTSPTTTSLTNHHIAVKKGSLVSVLTNVGVGGDKLDVVLPRNVTKFKAGEMYVDLLSCETFVADRKGAISFEMGWLPRALYPATDAASSGLCLPPQDPTSCDAEPPSCLVRFNISTTTGFGQAVQILGDIPQLGYNDRQQAVTLGAYFYTSDNPLWSLTFELPAGKEFSYQYFKIDGRGIPQWDGGSKDAVLHSYTVPSNCEETKPIQIVDKWTGSGSNDTASPAARSVLSRGSKKRLSAYLWGKVN</sequence>
<dbReference type="Pfam" id="PF09260">
    <property type="entry name" value="A_amylase_dom_C"/>
    <property type="match status" value="1"/>
</dbReference>
<dbReference type="Gene3D" id="3.20.20.80">
    <property type="entry name" value="Glycosidases"/>
    <property type="match status" value="1"/>
</dbReference>
<evidence type="ECO:0000256" key="2">
    <source>
        <dbReference type="ARBA" id="ARBA00001913"/>
    </source>
</evidence>
<comment type="cofactor">
    <cofactor evidence="2">
        <name>Ca(2+)</name>
        <dbReference type="ChEBI" id="CHEBI:29108"/>
    </cofactor>
</comment>
<dbReference type="STRING" id="158607.A0A2P5HGH9"/>
<feature type="region of interest" description="Disordered" evidence="14">
    <location>
        <begin position="425"/>
        <end position="444"/>
    </location>
</feature>
<comment type="similarity">
    <text evidence="3">Belongs to the glycosyl hydrolase 13 family.</text>
</comment>
<dbReference type="AlphaFoldDB" id="A0A2P5HGH9"/>
<dbReference type="CDD" id="cd11319">
    <property type="entry name" value="AmyAc_euk_AmyA"/>
    <property type="match status" value="1"/>
</dbReference>
<keyword evidence="5" id="KW-0479">Metal-binding</keyword>
<evidence type="ECO:0000256" key="8">
    <source>
        <dbReference type="ARBA" id="ARBA00022837"/>
    </source>
</evidence>
<dbReference type="InterPro" id="IPR013783">
    <property type="entry name" value="Ig-like_fold"/>
</dbReference>
<keyword evidence="18" id="KW-1185">Reference proteome</keyword>
<evidence type="ECO:0000256" key="9">
    <source>
        <dbReference type="ARBA" id="ARBA00023157"/>
    </source>
</evidence>
<dbReference type="InterPro" id="IPR013784">
    <property type="entry name" value="Carb-bd-like_fold"/>
</dbReference>
<evidence type="ECO:0000313" key="17">
    <source>
        <dbReference type="EMBL" id="POS69358.1"/>
    </source>
</evidence>
<evidence type="ECO:0000256" key="1">
    <source>
        <dbReference type="ARBA" id="ARBA00000548"/>
    </source>
</evidence>
<dbReference type="InterPro" id="IPR017853">
    <property type="entry name" value="GH"/>
</dbReference>
<evidence type="ECO:0000256" key="5">
    <source>
        <dbReference type="ARBA" id="ARBA00022723"/>
    </source>
</evidence>
<protein>
    <recommendedName>
        <fullName evidence="4">alpha-amylase</fullName>
        <ecNumber evidence="4">3.2.1.1</ecNumber>
    </recommendedName>
</protein>
<reference evidence="17" key="1">
    <citation type="submission" date="2017-09" db="EMBL/GenBank/DDBJ databases">
        <title>Polyketide synthases of a Diaporthe helianthi virulent isolate.</title>
        <authorList>
            <person name="Baroncelli R."/>
        </authorList>
    </citation>
    <scope>NUCLEOTIDE SEQUENCE [LARGE SCALE GENOMIC DNA]</scope>
    <source>
        <strain evidence="17">7/96</strain>
    </source>
</reference>
<organism evidence="17 18">
    <name type="scientific">Diaporthe helianthi</name>
    <dbReference type="NCBI Taxonomy" id="158607"/>
    <lineage>
        <taxon>Eukaryota</taxon>
        <taxon>Fungi</taxon>
        <taxon>Dikarya</taxon>
        <taxon>Ascomycota</taxon>
        <taxon>Pezizomycotina</taxon>
        <taxon>Sordariomycetes</taxon>
        <taxon>Sordariomycetidae</taxon>
        <taxon>Diaporthales</taxon>
        <taxon>Diaporthaceae</taxon>
        <taxon>Diaporthe</taxon>
    </lineage>
</organism>
<evidence type="ECO:0000256" key="3">
    <source>
        <dbReference type="ARBA" id="ARBA00008061"/>
    </source>
</evidence>
<keyword evidence="13" id="KW-0624">Polysaccharide degradation</keyword>
<feature type="chain" id="PRO_5015176360" description="alpha-amylase" evidence="15">
    <location>
        <begin position="22"/>
        <end position="684"/>
    </location>
</feature>
<evidence type="ECO:0000259" key="16">
    <source>
        <dbReference type="PROSITE" id="PS51166"/>
    </source>
</evidence>
<dbReference type="FunFam" id="3.20.20.80:FF:000120">
    <property type="entry name" value="Alpha-amylase A"/>
    <property type="match status" value="1"/>
</dbReference>
<dbReference type="EC" id="3.2.1.1" evidence="4"/>
<dbReference type="SUPFAM" id="SSF49452">
    <property type="entry name" value="Starch-binding domain-like"/>
    <property type="match status" value="1"/>
</dbReference>
<keyword evidence="6 15" id="KW-0732">Signal</keyword>
<evidence type="ECO:0000256" key="11">
    <source>
        <dbReference type="ARBA" id="ARBA00023277"/>
    </source>
</evidence>
<evidence type="ECO:0000256" key="13">
    <source>
        <dbReference type="ARBA" id="ARBA00023326"/>
    </source>
</evidence>
<dbReference type="SUPFAM" id="SSF51011">
    <property type="entry name" value="Glycosyl hydrolase domain"/>
    <property type="match status" value="1"/>
</dbReference>
<dbReference type="SMART" id="SM01065">
    <property type="entry name" value="CBM_2"/>
    <property type="match status" value="1"/>
</dbReference>
<dbReference type="InterPro" id="IPR013780">
    <property type="entry name" value="Glyco_hydro_b"/>
</dbReference>
<proteinExistence type="inferred from homology"/>
<dbReference type="SUPFAM" id="SSF51445">
    <property type="entry name" value="(Trans)glycosidases"/>
    <property type="match status" value="1"/>
</dbReference>
<keyword evidence="12" id="KW-0326">Glycosidase</keyword>
<dbReference type="InParanoid" id="A0A2P5HGH9"/>
<dbReference type="GO" id="GO:0000272">
    <property type="term" value="P:polysaccharide catabolic process"/>
    <property type="evidence" value="ECO:0007669"/>
    <property type="project" value="UniProtKB-KW"/>
</dbReference>
<evidence type="ECO:0000256" key="15">
    <source>
        <dbReference type="SAM" id="SignalP"/>
    </source>
</evidence>
<dbReference type="Gene3D" id="2.60.40.10">
    <property type="entry name" value="Immunoglobulins"/>
    <property type="match status" value="1"/>
</dbReference>
<accession>A0A2P5HGH9</accession>
<comment type="catalytic activity">
    <reaction evidence="1">
        <text>Endohydrolysis of (1-&gt;4)-alpha-D-glucosidic linkages in polysaccharides containing three or more (1-&gt;4)-alpha-linked D-glucose units.</text>
        <dbReference type="EC" id="3.2.1.1"/>
    </reaction>
</comment>
<keyword evidence="10" id="KW-0325">Glycoprotein</keyword>
<dbReference type="Proteomes" id="UP000094444">
    <property type="component" value="Unassembled WGS sequence"/>
</dbReference>
<dbReference type="Pfam" id="PF00128">
    <property type="entry name" value="Alpha-amylase"/>
    <property type="match status" value="1"/>
</dbReference>
<evidence type="ECO:0000256" key="6">
    <source>
        <dbReference type="ARBA" id="ARBA00022729"/>
    </source>
</evidence>
<dbReference type="GO" id="GO:0005509">
    <property type="term" value="F:calcium ion binding"/>
    <property type="evidence" value="ECO:0007669"/>
    <property type="project" value="InterPro"/>
</dbReference>
<dbReference type="EMBL" id="MAVT02002375">
    <property type="protein sequence ID" value="POS69358.1"/>
    <property type="molecule type" value="Genomic_DNA"/>
</dbReference>
<feature type="domain" description="CBM20" evidence="16">
    <location>
        <begin position="539"/>
        <end position="652"/>
    </location>
</feature>
<keyword evidence="7" id="KW-0378">Hydrolase</keyword>
<dbReference type="OrthoDB" id="204980at2759"/>
<dbReference type="PANTHER" id="PTHR10357:SF215">
    <property type="entry name" value="ALPHA-AMYLASE 1"/>
    <property type="match status" value="1"/>
</dbReference>
<dbReference type="GO" id="GO:2001070">
    <property type="term" value="F:starch binding"/>
    <property type="evidence" value="ECO:0007669"/>
    <property type="project" value="InterPro"/>
</dbReference>
<name>A0A2P5HGH9_DIAHE</name>
<dbReference type="GO" id="GO:0004556">
    <property type="term" value="F:alpha-amylase activity"/>
    <property type="evidence" value="ECO:0007669"/>
    <property type="project" value="UniProtKB-EC"/>
</dbReference>
<dbReference type="SMART" id="SM00642">
    <property type="entry name" value="Aamy"/>
    <property type="match status" value="1"/>
</dbReference>
<dbReference type="PANTHER" id="PTHR10357">
    <property type="entry name" value="ALPHA-AMYLASE FAMILY MEMBER"/>
    <property type="match status" value="1"/>
</dbReference>
<feature type="compositionally biased region" description="Low complexity" evidence="14">
    <location>
        <begin position="432"/>
        <end position="444"/>
    </location>
</feature>
<evidence type="ECO:0000256" key="12">
    <source>
        <dbReference type="ARBA" id="ARBA00023295"/>
    </source>
</evidence>
<dbReference type="InterPro" id="IPR015340">
    <property type="entry name" value="A_amylase_C_dom"/>
</dbReference>
<dbReference type="InterPro" id="IPR006047">
    <property type="entry name" value="GH13_cat_dom"/>
</dbReference>
<evidence type="ECO:0000256" key="10">
    <source>
        <dbReference type="ARBA" id="ARBA00023180"/>
    </source>
</evidence>
<dbReference type="PROSITE" id="PS51166">
    <property type="entry name" value="CBM20"/>
    <property type="match status" value="1"/>
</dbReference>
<evidence type="ECO:0000313" key="18">
    <source>
        <dbReference type="Proteomes" id="UP000094444"/>
    </source>
</evidence>
<evidence type="ECO:0000256" key="4">
    <source>
        <dbReference type="ARBA" id="ARBA00012595"/>
    </source>
</evidence>
<evidence type="ECO:0000256" key="14">
    <source>
        <dbReference type="SAM" id="MobiDB-lite"/>
    </source>
</evidence>
<keyword evidence="9" id="KW-1015">Disulfide bond</keyword>
<dbReference type="Gene3D" id="2.60.40.1180">
    <property type="entry name" value="Golgi alpha-mannosidase II"/>
    <property type="match status" value="1"/>
</dbReference>
<dbReference type="InterPro" id="IPR002044">
    <property type="entry name" value="CBM20"/>
</dbReference>
<gene>
    <name evidence="17" type="ORF">DHEL01_v212247</name>
</gene>
<keyword evidence="8" id="KW-0106">Calcium</keyword>